<accession>A0A1G4RZ27</accession>
<dbReference type="GO" id="GO:0016787">
    <property type="term" value="F:hydrolase activity"/>
    <property type="evidence" value="ECO:0007669"/>
    <property type="project" value="UniProtKB-KW"/>
</dbReference>
<dbReference type="EMBL" id="FMTP01000002">
    <property type="protein sequence ID" value="SCW62144.1"/>
    <property type="molecule type" value="Genomic_DNA"/>
</dbReference>
<dbReference type="PANTHER" id="PTHR31609:SF1">
    <property type="entry name" value="CARBOHYDRATE DEACETYLASE"/>
    <property type="match status" value="1"/>
</dbReference>
<dbReference type="PANTHER" id="PTHR31609">
    <property type="entry name" value="YDJC DEACETYLASE FAMILY MEMBER"/>
    <property type="match status" value="1"/>
</dbReference>
<evidence type="ECO:0000256" key="1">
    <source>
        <dbReference type="ARBA" id="ARBA00001946"/>
    </source>
</evidence>
<dbReference type="Pfam" id="PF04794">
    <property type="entry name" value="YdjC"/>
    <property type="match status" value="1"/>
</dbReference>
<dbReference type="AlphaFoldDB" id="A0A1G4RZ27"/>
<evidence type="ECO:0008006" key="8">
    <source>
        <dbReference type="Google" id="ProtNLM"/>
    </source>
</evidence>
<protein>
    <recommendedName>
        <fullName evidence="8">YdjC-like protein</fullName>
    </recommendedName>
</protein>
<gene>
    <name evidence="6" type="ORF">SAMN05660859_2048</name>
</gene>
<dbReference type="SUPFAM" id="SSF88713">
    <property type="entry name" value="Glycoside hydrolase/deacetylase"/>
    <property type="match status" value="1"/>
</dbReference>
<sequence>MLFVCRARTEGNTLKPIVICADDYGLSDGVSAAIEELIACGRLSATGAMTGLPGWKRRAAGLKALVAEHPTDIGLHLTLTGQRPLTRACGLARDGRLPEIGPLVLRALAGALPRAALAEELRAQLDAFEDEWGAPPDFVDGHQHAHALPGIREIVIAEMAARYRGRLPWLRNCTEPASWARQRRLGLRKALVVGTLAAGSAGRAARAGIASNDSFRGLYGFTDDPPYREVFQASLEGLGQRVLVHCHPGHVDAELRRLDPLLEPRTREYTYLSSGECGEDLERAGVRPARFRETGPRPGSLAGH</sequence>
<dbReference type="Gene3D" id="3.20.20.370">
    <property type="entry name" value="Glycoside hydrolase/deacetylase"/>
    <property type="match status" value="1"/>
</dbReference>
<dbReference type="InterPro" id="IPR006879">
    <property type="entry name" value="YdjC-like"/>
</dbReference>
<keyword evidence="4" id="KW-0460">Magnesium</keyword>
<organism evidence="6 7">
    <name type="scientific">Ancylobacter rudongensis</name>
    <dbReference type="NCBI Taxonomy" id="177413"/>
    <lineage>
        <taxon>Bacteria</taxon>
        <taxon>Pseudomonadati</taxon>
        <taxon>Pseudomonadota</taxon>
        <taxon>Alphaproteobacteria</taxon>
        <taxon>Hyphomicrobiales</taxon>
        <taxon>Xanthobacteraceae</taxon>
        <taxon>Ancylobacter</taxon>
    </lineage>
</organism>
<evidence type="ECO:0000313" key="7">
    <source>
        <dbReference type="Proteomes" id="UP000198889"/>
    </source>
</evidence>
<dbReference type="Proteomes" id="UP000198889">
    <property type="component" value="Unassembled WGS sequence"/>
</dbReference>
<dbReference type="RefSeq" id="WP_280138054.1">
    <property type="nucleotide sequence ID" value="NZ_FMTP01000002.1"/>
</dbReference>
<dbReference type="GO" id="GO:0019213">
    <property type="term" value="F:deacetylase activity"/>
    <property type="evidence" value="ECO:0007669"/>
    <property type="project" value="TreeGrafter"/>
</dbReference>
<keyword evidence="5" id="KW-0119">Carbohydrate metabolism</keyword>
<proteinExistence type="predicted"/>
<evidence type="ECO:0000313" key="6">
    <source>
        <dbReference type="EMBL" id="SCW62144.1"/>
    </source>
</evidence>
<dbReference type="GO" id="GO:0046872">
    <property type="term" value="F:metal ion binding"/>
    <property type="evidence" value="ECO:0007669"/>
    <property type="project" value="UniProtKB-KW"/>
</dbReference>
<evidence type="ECO:0000256" key="3">
    <source>
        <dbReference type="ARBA" id="ARBA00022801"/>
    </source>
</evidence>
<keyword evidence="2" id="KW-0479">Metal-binding</keyword>
<evidence type="ECO:0000256" key="5">
    <source>
        <dbReference type="ARBA" id="ARBA00023277"/>
    </source>
</evidence>
<keyword evidence="7" id="KW-1185">Reference proteome</keyword>
<dbReference type="STRING" id="177413.SAMN05660859_2048"/>
<reference evidence="7" key="1">
    <citation type="submission" date="2016-10" db="EMBL/GenBank/DDBJ databases">
        <authorList>
            <person name="Varghese N."/>
            <person name="Submissions S."/>
        </authorList>
    </citation>
    <scope>NUCLEOTIDE SEQUENCE [LARGE SCALE GENOMIC DNA]</scope>
    <source>
        <strain evidence="7">CGMCC 1.1761</strain>
    </source>
</reference>
<evidence type="ECO:0000256" key="4">
    <source>
        <dbReference type="ARBA" id="ARBA00022842"/>
    </source>
</evidence>
<dbReference type="CDD" id="cd10807">
    <property type="entry name" value="YdjC_like_3"/>
    <property type="match status" value="1"/>
</dbReference>
<evidence type="ECO:0000256" key="2">
    <source>
        <dbReference type="ARBA" id="ARBA00022723"/>
    </source>
</evidence>
<name>A0A1G4RZ27_9HYPH</name>
<comment type="cofactor">
    <cofactor evidence="1">
        <name>Mg(2+)</name>
        <dbReference type="ChEBI" id="CHEBI:18420"/>
    </cofactor>
</comment>
<dbReference type="GO" id="GO:0005975">
    <property type="term" value="P:carbohydrate metabolic process"/>
    <property type="evidence" value="ECO:0007669"/>
    <property type="project" value="InterPro"/>
</dbReference>
<dbReference type="InterPro" id="IPR011330">
    <property type="entry name" value="Glyco_hydro/deAcase_b/a-brl"/>
</dbReference>
<keyword evidence="3" id="KW-0378">Hydrolase</keyword>